<organism evidence="2 3">
    <name type="scientific">Ideonella alba</name>
    <dbReference type="NCBI Taxonomy" id="2824118"/>
    <lineage>
        <taxon>Bacteria</taxon>
        <taxon>Pseudomonadati</taxon>
        <taxon>Pseudomonadota</taxon>
        <taxon>Betaproteobacteria</taxon>
        <taxon>Burkholderiales</taxon>
        <taxon>Sphaerotilaceae</taxon>
        <taxon>Ideonella</taxon>
    </lineage>
</organism>
<dbReference type="EMBL" id="JAGQDD010000004">
    <property type="protein sequence ID" value="MBQ0930442.1"/>
    <property type="molecule type" value="Genomic_DNA"/>
</dbReference>
<name>A0A940Y5Z8_9BURK</name>
<dbReference type="InterPro" id="IPR021344">
    <property type="entry name" value="DUF2970"/>
</dbReference>
<evidence type="ECO:0000313" key="2">
    <source>
        <dbReference type="EMBL" id="MBQ0930442.1"/>
    </source>
</evidence>
<protein>
    <submittedName>
        <fullName evidence="2">DUF2970 domain-containing protein</fullName>
    </submittedName>
</protein>
<dbReference type="Proteomes" id="UP000676246">
    <property type="component" value="Unassembled WGS sequence"/>
</dbReference>
<keyword evidence="3" id="KW-1185">Reference proteome</keyword>
<reference evidence="2 3" key="1">
    <citation type="submission" date="2021-04" db="EMBL/GenBank/DDBJ databases">
        <title>The genome sequence of Ideonella sp. 3Y2.</title>
        <authorList>
            <person name="Liu Y."/>
        </authorList>
    </citation>
    <scope>NUCLEOTIDE SEQUENCE [LARGE SCALE GENOMIC DNA]</scope>
    <source>
        <strain evidence="2 3">3Y2</strain>
    </source>
</reference>
<sequence>MSKAPAMPKAAPPATPGFLRLIRTVGAAMFGIRGRQSHEQDMPSLSPLQLIVTALVFMLIFVVSVVSIASYVVGQ</sequence>
<comment type="caution">
    <text evidence="2">The sequence shown here is derived from an EMBL/GenBank/DDBJ whole genome shotgun (WGS) entry which is preliminary data.</text>
</comment>
<feature type="transmembrane region" description="Helical" evidence="1">
    <location>
        <begin position="50"/>
        <end position="73"/>
    </location>
</feature>
<dbReference type="RefSeq" id="WP_210853193.1">
    <property type="nucleotide sequence ID" value="NZ_JAGQDD010000004.1"/>
</dbReference>
<dbReference type="Pfam" id="PF11174">
    <property type="entry name" value="DUF2970"/>
    <property type="match status" value="1"/>
</dbReference>
<dbReference type="AlphaFoldDB" id="A0A940Y5Z8"/>
<gene>
    <name evidence="2" type="ORF">KAK03_08065</name>
</gene>
<keyword evidence="1" id="KW-0812">Transmembrane</keyword>
<accession>A0A940Y5Z8</accession>
<proteinExistence type="predicted"/>
<keyword evidence="1" id="KW-0472">Membrane</keyword>
<evidence type="ECO:0000313" key="3">
    <source>
        <dbReference type="Proteomes" id="UP000676246"/>
    </source>
</evidence>
<evidence type="ECO:0000256" key="1">
    <source>
        <dbReference type="SAM" id="Phobius"/>
    </source>
</evidence>
<keyword evidence="1" id="KW-1133">Transmembrane helix</keyword>